<dbReference type="Gene3D" id="3.30.300.30">
    <property type="match status" value="1"/>
</dbReference>
<dbReference type="Pfam" id="PF13193">
    <property type="entry name" value="AMP-binding_C"/>
    <property type="match status" value="1"/>
</dbReference>
<dbReference type="GO" id="GO:0008756">
    <property type="term" value="F:o-succinylbenzoate-CoA ligase activity"/>
    <property type="evidence" value="ECO:0007669"/>
    <property type="project" value="InterPro"/>
</dbReference>
<dbReference type="InterPro" id="IPR010192">
    <property type="entry name" value="MenE"/>
</dbReference>
<dbReference type="GO" id="GO:0005524">
    <property type="term" value="F:ATP binding"/>
    <property type="evidence" value="ECO:0007669"/>
    <property type="project" value="UniProtKB-KW"/>
</dbReference>
<keyword evidence="2" id="KW-0474">Menaquinone biosynthesis</keyword>
<evidence type="ECO:0000256" key="2">
    <source>
        <dbReference type="ARBA" id="ARBA00022428"/>
    </source>
</evidence>
<reference evidence="8 9" key="1">
    <citation type="submission" date="2016-06" db="EMBL/GenBank/DDBJ databases">
        <authorList>
            <person name="Kjaerup R.B."/>
            <person name="Dalgaard T.S."/>
            <person name="Juul-Madsen H.R."/>
        </authorList>
    </citation>
    <scope>NUCLEOTIDE SEQUENCE [LARGE SCALE GENOMIC DNA]</scope>
    <source>
        <strain evidence="8 9">GCSL-Mp3</strain>
    </source>
</reference>
<dbReference type="GO" id="GO:0031956">
    <property type="term" value="F:medium-chain fatty acid-CoA ligase activity"/>
    <property type="evidence" value="ECO:0007669"/>
    <property type="project" value="TreeGrafter"/>
</dbReference>
<dbReference type="NCBIfam" id="TIGR01923">
    <property type="entry name" value="menE"/>
    <property type="match status" value="1"/>
</dbReference>
<dbReference type="EMBL" id="LZEX01000001">
    <property type="protein sequence ID" value="OBU11629.1"/>
    <property type="molecule type" value="Genomic_DNA"/>
</dbReference>
<evidence type="ECO:0000256" key="5">
    <source>
        <dbReference type="ARBA" id="ARBA00022840"/>
    </source>
</evidence>
<dbReference type="Gene3D" id="3.40.50.12780">
    <property type="entry name" value="N-terminal domain of ligase-like"/>
    <property type="match status" value="1"/>
</dbReference>
<dbReference type="Pfam" id="PF00501">
    <property type="entry name" value="AMP-binding"/>
    <property type="match status" value="1"/>
</dbReference>
<dbReference type="PROSITE" id="PS00455">
    <property type="entry name" value="AMP_BINDING"/>
    <property type="match status" value="1"/>
</dbReference>
<dbReference type="InterPro" id="IPR042099">
    <property type="entry name" value="ANL_N_sf"/>
</dbReference>
<keyword evidence="4" id="KW-0547">Nucleotide-binding</keyword>
<comment type="caution">
    <text evidence="8">The sequence shown here is derived from an EMBL/GenBank/DDBJ whole genome shotgun (WGS) entry which is preliminary data.</text>
</comment>
<dbReference type="NCBIfam" id="NF006539">
    <property type="entry name" value="PRK09029.1"/>
    <property type="match status" value="1"/>
</dbReference>
<evidence type="ECO:0000313" key="8">
    <source>
        <dbReference type="EMBL" id="OBU11629.1"/>
    </source>
</evidence>
<evidence type="ECO:0000313" key="9">
    <source>
        <dbReference type="Proteomes" id="UP000092247"/>
    </source>
</evidence>
<dbReference type="AlphaFoldDB" id="A0A1B8HQ64"/>
<sequence length="464" mass="50390">MPTAEWPWVSRASQAPQNIALRCGGISLTWAELVSRIDARAAGFYQQGVRESNCVVLRGKNSPELVIDFLALLRCGAITLILNPALPHTQLTALIASLGADFICDRHQNTDTVQGLKSLDTALTGSLPPDVIAHPKRLATLTLTSGSTGLPKAIAHRPVAHFASAQSVVSLLNYQEDDSWLLSLPLYHVSGQGILWRWLLQGGQMVLRAEGETLAQSLRGCSHASLVPTQLWRLLQSPDTLPPLRDVLLGGAAIPVTLTNAARARGIRCWCGYGMTEFASTVCAKRADGKPGVGEPLSGKAVRLDDAQQIWLKGDSFAAGIWLDGGLHTLPSEEGWYPTRDKGHWQDGELVIDGRLDNLFSCGGENVQPEIIEKHLMQHPLIAECYVVPVASAEFGASPVFLIRDYDKWTADQKQQLCDWCRTELAPFMRPAACYDLPPAEAGSGIKRARAPLTELAQSRFSAV</sequence>
<comment type="similarity">
    <text evidence="1">Belongs to the ATP-dependent AMP-binding enzyme family.</text>
</comment>
<dbReference type="GO" id="GO:0006631">
    <property type="term" value="P:fatty acid metabolic process"/>
    <property type="evidence" value="ECO:0007669"/>
    <property type="project" value="TreeGrafter"/>
</dbReference>
<dbReference type="InterPro" id="IPR000873">
    <property type="entry name" value="AMP-dep_synth/lig_dom"/>
</dbReference>
<dbReference type="CDD" id="cd17630">
    <property type="entry name" value="OSB_MenE-like"/>
    <property type="match status" value="1"/>
</dbReference>
<dbReference type="InterPro" id="IPR020845">
    <property type="entry name" value="AMP-binding_CS"/>
</dbReference>
<keyword evidence="3 8" id="KW-0436">Ligase</keyword>
<name>A0A1B8HQ64_9GAMM</name>
<evidence type="ECO:0000256" key="1">
    <source>
        <dbReference type="ARBA" id="ARBA00006432"/>
    </source>
</evidence>
<dbReference type="Proteomes" id="UP000092247">
    <property type="component" value="Unassembled WGS sequence"/>
</dbReference>
<accession>A0A1B8HQ64</accession>
<feature type="domain" description="AMP-dependent synthetase/ligase" evidence="6">
    <location>
        <begin position="11"/>
        <end position="311"/>
    </location>
</feature>
<dbReference type="InterPro" id="IPR025110">
    <property type="entry name" value="AMP-bd_C"/>
</dbReference>
<evidence type="ECO:0000259" key="7">
    <source>
        <dbReference type="Pfam" id="PF13193"/>
    </source>
</evidence>
<keyword evidence="5" id="KW-0067">ATP-binding</keyword>
<gene>
    <name evidence="8" type="ORF">AYY17_02620</name>
</gene>
<dbReference type="RefSeq" id="WP_067421039.1">
    <property type="nucleotide sequence ID" value="NZ_LZEX01000001.1"/>
</dbReference>
<dbReference type="STRING" id="368603.AYY16_06175"/>
<dbReference type="InterPro" id="IPR045851">
    <property type="entry name" value="AMP-bd_C_sf"/>
</dbReference>
<organism evidence="8 9">
    <name type="scientific">Morganella psychrotolerans</name>
    <dbReference type="NCBI Taxonomy" id="368603"/>
    <lineage>
        <taxon>Bacteria</taxon>
        <taxon>Pseudomonadati</taxon>
        <taxon>Pseudomonadota</taxon>
        <taxon>Gammaproteobacteria</taxon>
        <taxon>Enterobacterales</taxon>
        <taxon>Morganellaceae</taxon>
        <taxon>Morganella</taxon>
    </lineage>
</organism>
<evidence type="ECO:0000256" key="4">
    <source>
        <dbReference type="ARBA" id="ARBA00022741"/>
    </source>
</evidence>
<protein>
    <submittedName>
        <fullName evidence="8">O-succinylbenzoic acid--CoA ligase</fullName>
    </submittedName>
</protein>
<dbReference type="GO" id="GO:0009234">
    <property type="term" value="P:menaquinone biosynthetic process"/>
    <property type="evidence" value="ECO:0007669"/>
    <property type="project" value="UniProtKB-KW"/>
</dbReference>
<evidence type="ECO:0000259" key="6">
    <source>
        <dbReference type="Pfam" id="PF00501"/>
    </source>
</evidence>
<proteinExistence type="inferred from homology"/>
<dbReference type="PANTHER" id="PTHR43201:SF5">
    <property type="entry name" value="MEDIUM-CHAIN ACYL-COA LIGASE ACSF2, MITOCHONDRIAL"/>
    <property type="match status" value="1"/>
</dbReference>
<feature type="domain" description="AMP-binding enzyme C-terminal" evidence="7">
    <location>
        <begin position="372"/>
        <end position="435"/>
    </location>
</feature>
<evidence type="ECO:0000256" key="3">
    <source>
        <dbReference type="ARBA" id="ARBA00022598"/>
    </source>
</evidence>
<dbReference type="SUPFAM" id="SSF56801">
    <property type="entry name" value="Acetyl-CoA synthetase-like"/>
    <property type="match status" value="1"/>
</dbReference>
<dbReference type="PANTHER" id="PTHR43201">
    <property type="entry name" value="ACYL-COA SYNTHETASE"/>
    <property type="match status" value="1"/>
</dbReference>